<organism evidence="2 3">
    <name type="scientific">Lithocarpus litseifolius</name>
    <dbReference type="NCBI Taxonomy" id="425828"/>
    <lineage>
        <taxon>Eukaryota</taxon>
        <taxon>Viridiplantae</taxon>
        <taxon>Streptophyta</taxon>
        <taxon>Embryophyta</taxon>
        <taxon>Tracheophyta</taxon>
        <taxon>Spermatophyta</taxon>
        <taxon>Magnoliopsida</taxon>
        <taxon>eudicotyledons</taxon>
        <taxon>Gunneridae</taxon>
        <taxon>Pentapetalae</taxon>
        <taxon>rosids</taxon>
        <taxon>fabids</taxon>
        <taxon>Fagales</taxon>
        <taxon>Fagaceae</taxon>
        <taxon>Lithocarpus</taxon>
    </lineage>
</organism>
<proteinExistence type="predicted"/>
<dbReference type="Proteomes" id="UP001459277">
    <property type="component" value="Unassembled WGS sequence"/>
</dbReference>
<feature type="region of interest" description="Disordered" evidence="1">
    <location>
        <begin position="37"/>
        <end position="73"/>
    </location>
</feature>
<comment type="caution">
    <text evidence="2">The sequence shown here is derived from an EMBL/GenBank/DDBJ whole genome shotgun (WGS) entry which is preliminary data.</text>
</comment>
<protein>
    <submittedName>
        <fullName evidence="2">Uncharacterized protein</fullName>
    </submittedName>
</protein>
<accession>A0AAW2BHE7</accession>
<evidence type="ECO:0000256" key="1">
    <source>
        <dbReference type="SAM" id="MobiDB-lite"/>
    </source>
</evidence>
<evidence type="ECO:0000313" key="2">
    <source>
        <dbReference type="EMBL" id="KAK9983535.1"/>
    </source>
</evidence>
<keyword evidence="3" id="KW-1185">Reference proteome</keyword>
<feature type="compositionally biased region" description="Basic and acidic residues" evidence="1">
    <location>
        <begin position="63"/>
        <end position="73"/>
    </location>
</feature>
<dbReference type="AlphaFoldDB" id="A0AAW2BHE7"/>
<evidence type="ECO:0000313" key="3">
    <source>
        <dbReference type="Proteomes" id="UP001459277"/>
    </source>
</evidence>
<gene>
    <name evidence="2" type="ORF">SO802_033060</name>
</gene>
<reference evidence="2 3" key="1">
    <citation type="submission" date="2024-01" db="EMBL/GenBank/DDBJ databases">
        <title>A telomere-to-telomere, gap-free genome of sweet tea (Lithocarpus litseifolius).</title>
        <authorList>
            <person name="Zhou J."/>
        </authorList>
    </citation>
    <scope>NUCLEOTIDE SEQUENCE [LARGE SCALE GENOMIC DNA]</scope>
    <source>
        <strain evidence="2">Zhou-2022a</strain>
        <tissue evidence="2">Leaf</tissue>
    </source>
</reference>
<dbReference type="EMBL" id="JAZDWU010000012">
    <property type="protein sequence ID" value="KAK9983535.1"/>
    <property type="molecule type" value="Genomic_DNA"/>
</dbReference>
<sequence>MSQGYSADPYPQQAYSKQINLGFGLKRLVLGQIGESGIESSHRSSITPRGKLEKALESQSSRKNQDVHIEVKC</sequence>
<name>A0AAW2BHE7_9ROSI</name>